<sequence length="484" mass="51950">MSIKHGIYIQEEATDVQVAQTGSSSIQVVVGTAPVNMAENPSEVVNVPILANSATEAMAALGYSVDFQKYTLCQTMYATANLFQASPVVYINVLDPKKHKKDLAEAEYQINQKQAVIEKEGIILDGLTVKNATGDVALTLDTDYSAAFDSTTGFLTITMIAGGKGENATAIKVSGSILDPDAVKKEDIIGAVDPSTGAETGAQLIRQVYPRLGVVPGLIIAPGWSQIPEVGLALIAKAALINGVFRSMALVDLDTTKAKKYTDTKKVKEDSGYTSPHCYPLWPCDRAGEYILAKSAVVGAAVEYIDAGNDDVPNLSPSNHLLGVTGQCLADGTEVVVDQDQANTVNSYGVATAINQNGYRLWGNYTGAYPASADAKDIWFPVRRMFNWQGNNFIQTYFDKVDNPMNNVLVQSVVDSENIRCSAYAPKYWAGASIEYLTDDNPKTSILAGKMVFRQHIAPYTPAQDIENILDYDTDALASAVGGK</sequence>
<accession>A0A3E4VCH5</accession>
<evidence type="ECO:0000313" key="2">
    <source>
        <dbReference type="Proteomes" id="UP000260808"/>
    </source>
</evidence>
<proteinExistence type="predicted"/>
<dbReference type="Proteomes" id="UP000260808">
    <property type="component" value="Unassembled WGS sequence"/>
</dbReference>
<protein>
    <submittedName>
        <fullName evidence="1">Phage tail sheath family protein</fullName>
    </submittedName>
</protein>
<gene>
    <name evidence="1" type="ORF">DXC31_02535</name>
</gene>
<reference evidence="1 2" key="1">
    <citation type="submission" date="2018-08" db="EMBL/GenBank/DDBJ databases">
        <title>A genome reference for cultivated species of the human gut microbiota.</title>
        <authorList>
            <person name="Zou Y."/>
            <person name="Xue W."/>
            <person name="Luo G."/>
        </authorList>
    </citation>
    <scope>NUCLEOTIDE SEQUENCE [LARGE SCALE GENOMIC DNA]</scope>
    <source>
        <strain evidence="1 2">TF01-20-2</strain>
    </source>
</reference>
<evidence type="ECO:0000313" key="1">
    <source>
        <dbReference type="EMBL" id="RGM25107.1"/>
    </source>
</evidence>
<organism evidence="1 2">
    <name type="scientific">Mediterraneibacter gnavus</name>
    <name type="common">Ruminococcus gnavus</name>
    <dbReference type="NCBI Taxonomy" id="33038"/>
    <lineage>
        <taxon>Bacteria</taxon>
        <taxon>Bacillati</taxon>
        <taxon>Bacillota</taxon>
        <taxon>Clostridia</taxon>
        <taxon>Lachnospirales</taxon>
        <taxon>Lachnospiraceae</taxon>
        <taxon>Mediterraneibacter</taxon>
    </lineage>
</organism>
<comment type="caution">
    <text evidence="1">The sequence shown here is derived from an EMBL/GenBank/DDBJ whole genome shotgun (WGS) entry which is preliminary data.</text>
</comment>
<dbReference type="EMBL" id="QSSX01000004">
    <property type="protein sequence ID" value="RGM25107.1"/>
    <property type="molecule type" value="Genomic_DNA"/>
</dbReference>
<dbReference type="AlphaFoldDB" id="A0A3E4VCH5"/>
<name>A0A3E4VCH5_MEDGN</name>